<evidence type="ECO:0000313" key="11">
    <source>
        <dbReference type="Proteomes" id="UP000244906"/>
    </source>
</evidence>
<feature type="chain" id="PRO_5021512501" description="Thiol:disulfide interchange protein" evidence="7">
    <location>
        <begin position="41"/>
        <end position="264"/>
    </location>
</feature>
<name>A0A2V1GN01_9GAMM</name>
<dbReference type="AlphaFoldDB" id="A0A2V1GN01"/>
<dbReference type="EMBL" id="QDDL01000017">
    <property type="protein sequence ID" value="PVZ62997.1"/>
    <property type="molecule type" value="Genomic_DNA"/>
</dbReference>
<dbReference type="Pfam" id="PF13098">
    <property type="entry name" value="Thioredoxin_2"/>
    <property type="match status" value="1"/>
</dbReference>
<dbReference type="CDD" id="cd03020">
    <property type="entry name" value="DsbA_DsbC_DsbG"/>
    <property type="match status" value="1"/>
</dbReference>
<comment type="caution">
    <text evidence="10">The sequence shown here is derived from an EMBL/GenBank/DDBJ whole genome shotgun (WGS) entry which is preliminary data.</text>
</comment>
<evidence type="ECO:0000259" key="8">
    <source>
        <dbReference type="Pfam" id="PF10411"/>
    </source>
</evidence>
<feature type="domain" description="Disulphide bond isomerase DsbC/G N-terminal" evidence="8">
    <location>
        <begin position="48"/>
        <end position="115"/>
    </location>
</feature>
<protein>
    <recommendedName>
        <fullName evidence="7">Thiol:disulfide interchange protein</fullName>
    </recommendedName>
</protein>
<dbReference type="InterPro" id="IPR036249">
    <property type="entry name" value="Thioredoxin-like_sf"/>
</dbReference>
<dbReference type="Gene3D" id="3.40.30.10">
    <property type="entry name" value="Glutaredoxin"/>
    <property type="match status" value="1"/>
</dbReference>
<comment type="similarity">
    <text evidence="2 7">Belongs to the thioredoxin family. DsbC subfamily.</text>
</comment>
<evidence type="ECO:0000259" key="9">
    <source>
        <dbReference type="Pfam" id="PF13098"/>
    </source>
</evidence>
<evidence type="ECO:0000256" key="4">
    <source>
        <dbReference type="ARBA" id="ARBA00022764"/>
    </source>
</evidence>
<dbReference type="InterPro" id="IPR033954">
    <property type="entry name" value="DiS-bond_Isoase_DsbC/G"/>
</dbReference>
<comment type="subcellular location">
    <subcellularLocation>
        <location evidence="1 7">Periplasm</location>
    </subcellularLocation>
</comment>
<dbReference type="GO" id="GO:0042597">
    <property type="term" value="C:periplasmic space"/>
    <property type="evidence" value="ECO:0007669"/>
    <property type="project" value="UniProtKB-SubCell"/>
</dbReference>
<accession>A0A2V1GN01</accession>
<evidence type="ECO:0000256" key="2">
    <source>
        <dbReference type="ARBA" id="ARBA00009813"/>
    </source>
</evidence>
<reference evidence="10 11" key="1">
    <citation type="submission" date="2018-04" db="EMBL/GenBank/DDBJ databases">
        <title>Thalassorhabdus spongiae gen. nov., sp. nov., isolated from a marine sponge in South-West Iceland.</title>
        <authorList>
            <person name="Knobloch S."/>
            <person name="Daussin A."/>
            <person name="Johannsson R."/>
            <person name="Marteinsson V.T."/>
        </authorList>
    </citation>
    <scope>NUCLEOTIDE SEQUENCE [LARGE SCALE GENOMIC DNA]</scope>
    <source>
        <strain evidence="10 11">Hp12</strain>
    </source>
</reference>
<evidence type="ECO:0000256" key="6">
    <source>
        <dbReference type="ARBA" id="ARBA00023284"/>
    </source>
</evidence>
<comment type="function">
    <text evidence="7">Required for disulfide bond formation in some periplasmic proteins. Acts by transferring its disulfide bond to other proteins and is reduced in the process.</text>
</comment>
<dbReference type="InterPro" id="IPR051470">
    <property type="entry name" value="Thiol:disulfide_interchange"/>
</dbReference>
<gene>
    <name evidence="10" type="ORF">DC094_21765</name>
</gene>
<sequence>MILCPKMHIPRTSMQNQKITGALVAIAAAVSFMFAPLAQAEDSLAEVRATIEKALTPIIPSDDGIGEVKKTGMAGIYEVELKGSGQTVYFSADGKYMLAGSLYQLTSDRLVNLTEQKKNKQRKQLLADVQGISYPAVGEQKAEIKVFTDITCPYCRKLHAEIPALNKAGVKVTYLAFPRAGIGSRAYTDLVSIYCAKDPQQAMNKAKKQQSFKRDLTCDDQPVDAHYSLVQKLGVTGTPAIAMADGTLIPGYRPAAAILAQMGL</sequence>
<keyword evidence="10" id="KW-0413">Isomerase</keyword>
<dbReference type="SUPFAM" id="SSF54423">
    <property type="entry name" value="DsbC/DsbG N-terminal domain-like"/>
    <property type="match status" value="1"/>
</dbReference>
<dbReference type="InterPro" id="IPR009094">
    <property type="entry name" value="DiS-bond_isomerase_DsbC/G_N_sf"/>
</dbReference>
<keyword evidence="11" id="KW-1185">Reference proteome</keyword>
<dbReference type="InterPro" id="IPR012336">
    <property type="entry name" value="Thioredoxin-like_fold"/>
</dbReference>
<dbReference type="GO" id="GO:0016853">
    <property type="term" value="F:isomerase activity"/>
    <property type="evidence" value="ECO:0007669"/>
    <property type="project" value="UniProtKB-KW"/>
</dbReference>
<evidence type="ECO:0000313" key="10">
    <source>
        <dbReference type="EMBL" id="PVZ62997.1"/>
    </source>
</evidence>
<feature type="signal peptide" evidence="7">
    <location>
        <begin position="1"/>
        <end position="40"/>
    </location>
</feature>
<evidence type="ECO:0000256" key="1">
    <source>
        <dbReference type="ARBA" id="ARBA00004418"/>
    </source>
</evidence>
<dbReference type="Pfam" id="PF10411">
    <property type="entry name" value="DsbC_N"/>
    <property type="match status" value="1"/>
</dbReference>
<dbReference type="PANTHER" id="PTHR35272:SF3">
    <property type="entry name" value="THIOL:DISULFIDE INTERCHANGE PROTEIN DSBC"/>
    <property type="match status" value="1"/>
</dbReference>
<proteinExistence type="inferred from homology"/>
<keyword evidence="3 7" id="KW-0732">Signal</keyword>
<keyword evidence="6 7" id="KW-0676">Redox-active center</keyword>
<evidence type="ECO:0000256" key="7">
    <source>
        <dbReference type="RuleBase" id="RU364038"/>
    </source>
</evidence>
<organism evidence="10 11">
    <name type="scientific">Pelagibaculum spongiae</name>
    <dbReference type="NCBI Taxonomy" id="2080658"/>
    <lineage>
        <taxon>Bacteria</taxon>
        <taxon>Pseudomonadati</taxon>
        <taxon>Pseudomonadota</taxon>
        <taxon>Gammaproteobacteria</taxon>
        <taxon>Oceanospirillales</taxon>
        <taxon>Pelagibaculum</taxon>
    </lineage>
</organism>
<dbReference type="SUPFAM" id="SSF52833">
    <property type="entry name" value="Thioredoxin-like"/>
    <property type="match status" value="1"/>
</dbReference>
<dbReference type="PANTHER" id="PTHR35272">
    <property type="entry name" value="THIOL:DISULFIDE INTERCHANGE PROTEIN DSBC-RELATED"/>
    <property type="match status" value="1"/>
</dbReference>
<keyword evidence="5" id="KW-1015">Disulfide bond</keyword>
<dbReference type="Gene3D" id="3.10.450.70">
    <property type="entry name" value="Disulphide bond isomerase, DsbC/G, N-terminal"/>
    <property type="match status" value="1"/>
</dbReference>
<keyword evidence="4 7" id="KW-0574">Periplasm</keyword>
<evidence type="ECO:0000256" key="3">
    <source>
        <dbReference type="ARBA" id="ARBA00022729"/>
    </source>
</evidence>
<evidence type="ECO:0000256" key="5">
    <source>
        <dbReference type="ARBA" id="ARBA00023157"/>
    </source>
</evidence>
<dbReference type="InterPro" id="IPR018950">
    <property type="entry name" value="DiS-bond_isomerase_DsbC/G_N"/>
</dbReference>
<feature type="domain" description="Thioredoxin-like fold" evidence="9">
    <location>
        <begin position="138"/>
        <end position="260"/>
    </location>
</feature>
<dbReference type="Proteomes" id="UP000244906">
    <property type="component" value="Unassembled WGS sequence"/>
</dbReference>